<evidence type="ECO:0000256" key="1">
    <source>
        <dbReference type="ARBA" id="ARBA00001936"/>
    </source>
</evidence>
<dbReference type="GO" id="GO:0000287">
    <property type="term" value="F:magnesium ion binding"/>
    <property type="evidence" value="ECO:0007669"/>
    <property type="project" value="InterPro"/>
</dbReference>
<keyword evidence="4" id="KW-0479">Metal-binding</keyword>
<dbReference type="GO" id="GO:0006188">
    <property type="term" value="P:IMP biosynthetic process"/>
    <property type="evidence" value="ECO:0007669"/>
    <property type="project" value="InterPro"/>
</dbReference>
<evidence type="ECO:0000256" key="2">
    <source>
        <dbReference type="ARBA" id="ARBA00001946"/>
    </source>
</evidence>
<evidence type="ECO:0000256" key="3">
    <source>
        <dbReference type="ARBA" id="ARBA00022598"/>
    </source>
</evidence>
<dbReference type="Gene3D" id="3.30.470.20">
    <property type="entry name" value="ATP-grasp fold, B domain"/>
    <property type="match status" value="1"/>
</dbReference>
<evidence type="ECO:0000313" key="13">
    <source>
        <dbReference type="Proteomes" id="UP000510821"/>
    </source>
</evidence>
<protein>
    <submittedName>
        <fullName evidence="12">5-formaminoimidazole-4-carboxamide-1-(Beta)-D-rib ofuranosyl 5'-monophosphate synthetase</fullName>
    </submittedName>
</protein>
<dbReference type="InterPro" id="IPR016185">
    <property type="entry name" value="PreATP-grasp_dom_sf"/>
</dbReference>
<evidence type="ECO:0000256" key="9">
    <source>
        <dbReference type="ARBA" id="ARBA00023211"/>
    </source>
</evidence>
<reference evidence="13" key="1">
    <citation type="submission" date="2020-07" db="EMBL/GenBank/DDBJ databases">
        <title>Metabolic diversity and evolutionary history of the archaeal phylum ###Micrarchaeota### uncovered from a freshwater lake metagenome.</title>
        <authorList>
            <person name="Kadnikov V.V."/>
            <person name="Savvichev A.S."/>
            <person name="Mardanov A.V."/>
            <person name="Beletsky A.V."/>
            <person name="Chupakov A.V."/>
            <person name="Kokryatskaya N.M."/>
            <person name="Pimenov N.V."/>
            <person name="Ravin N.V."/>
        </authorList>
    </citation>
    <scope>NUCLEOTIDE SEQUENCE [LARGE SCALE GENOMIC DNA]</scope>
</reference>
<dbReference type="Gene3D" id="3.30.1490.20">
    <property type="entry name" value="ATP-grasp fold, A domain"/>
    <property type="match status" value="1"/>
</dbReference>
<name>A0A7D5XDH7_FERL1</name>
<dbReference type="PANTHER" id="PTHR38147:SF1">
    <property type="entry name" value="5-FORMAMINOIMIDAZOLE-4-CARBOXAMIDE-1-(BETA)-D-RIBOFURANOSYL 5'-MONOPHOSPHATE SYNTHETASE"/>
    <property type="match status" value="1"/>
</dbReference>
<dbReference type="PANTHER" id="PTHR38147">
    <property type="entry name" value="5-FORMAMINOIMIDAZOLE-4-CARBOXAMIDE-1-(BETA)-D-RIBOFURANOSYL 5'-MONOPHOSPHATE SYNTHETASE-RELATED"/>
    <property type="match status" value="1"/>
</dbReference>
<organism evidence="12 13">
    <name type="scientific">Fermentimicrarchaeum limneticum</name>
    <dbReference type="NCBI Taxonomy" id="2795018"/>
    <lineage>
        <taxon>Archaea</taxon>
        <taxon>Candidatus Micrarchaeota</taxon>
        <taxon>Candidatus Fermentimicrarchaeales</taxon>
        <taxon>Candidatus Fermentimicrarchaeaceae</taxon>
        <taxon>Candidatus Fermentimicrarchaeum</taxon>
    </lineage>
</organism>
<sequence>MEASYIRKLADSYRSFRIATLGSHSALDICEGAKREGIKTLVVCQKGRERTYQKYYSARKRLEKGIGCVDEIMLLDKFSNIATPAVVKQLQRKNAVFIPHRSFSVYVGYDAIEKSFEVPIFGNRFLLRAEERDAPRNQLYLLKKAGIRTPKSFSKPSDIDRLALVKASEARRSYERAFFFASSEEEYERESSNMLKKGIVTEEGLKAAPIEEFVVGAQYNFNYFYSPLNEELELIGTDTRRQTNLDGLLKLPAREQLEVLKHLRMKNIEIGHVACTLRESMLEKVFDIGEKFVGTCRREYPPGLIGAFALQGAIVPEEKGEEIIIFDVSFRLPGSPGVRFTPYTEYLYGESLSMGRRTAIEIKNAFRKRRLGEVVT</sequence>
<dbReference type="GO" id="GO:0016879">
    <property type="term" value="F:ligase activity, forming carbon-nitrogen bonds"/>
    <property type="evidence" value="ECO:0007669"/>
    <property type="project" value="InterPro"/>
</dbReference>
<dbReference type="Pfam" id="PF06973">
    <property type="entry name" value="DUF1297"/>
    <property type="match status" value="1"/>
</dbReference>
<keyword evidence="6" id="KW-0658">Purine biosynthesis</keyword>
<proteinExistence type="predicted"/>
<accession>A0A7D5XDH7</accession>
<keyword evidence="5" id="KW-0547">Nucleotide-binding</keyword>
<evidence type="ECO:0000256" key="7">
    <source>
        <dbReference type="ARBA" id="ARBA00022840"/>
    </source>
</evidence>
<dbReference type="SUPFAM" id="SSF52440">
    <property type="entry name" value="PreATP-grasp domain"/>
    <property type="match status" value="1"/>
</dbReference>
<dbReference type="InterPro" id="IPR023656">
    <property type="entry name" value="IMP_biosynth_PurP"/>
</dbReference>
<keyword evidence="3" id="KW-0436">Ligase</keyword>
<feature type="domain" description="IMP biosynthesis enzyme PurP N-terminal" evidence="10">
    <location>
        <begin position="18"/>
        <end position="153"/>
    </location>
</feature>
<dbReference type="PIRSF" id="PIRSF004602">
    <property type="entry name" value="ATPgrasp_PurP"/>
    <property type="match status" value="1"/>
</dbReference>
<keyword evidence="8" id="KW-0460">Magnesium</keyword>
<dbReference type="SUPFAM" id="SSF56059">
    <property type="entry name" value="Glutathione synthetase ATP-binding domain-like"/>
    <property type="match status" value="1"/>
</dbReference>
<evidence type="ECO:0000313" key="12">
    <source>
        <dbReference type="EMBL" id="QLJ53331.1"/>
    </source>
</evidence>
<evidence type="ECO:0000256" key="4">
    <source>
        <dbReference type="ARBA" id="ARBA00022723"/>
    </source>
</evidence>
<dbReference type="GO" id="GO:0005524">
    <property type="term" value="F:ATP binding"/>
    <property type="evidence" value="ECO:0007669"/>
    <property type="project" value="UniProtKB-KW"/>
</dbReference>
<feature type="domain" description="IMP biosynthesis enzyme PurP C-terminal" evidence="11">
    <location>
        <begin position="186"/>
        <end position="376"/>
    </location>
</feature>
<evidence type="ECO:0000256" key="5">
    <source>
        <dbReference type="ARBA" id="ARBA00022741"/>
    </source>
</evidence>
<comment type="cofactor">
    <cofactor evidence="2">
        <name>Mg(2+)</name>
        <dbReference type="ChEBI" id="CHEBI:18420"/>
    </cofactor>
</comment>
<dbReference type="Pfam" id="PF06849">
    <property type="entry name" value="DUF1246"/>
    <property type="match status" value="1"/>
</dbReference>
<dbReference type="AlphaFoldDB" id="A0A7D5XDH7"/>
<dbReference type="EMBL" id="CP058998">
    <property type="protein sequence ID" value="QLJ53331.1"/>
    <property type="molecule type" value="Genomic_DNA"/>
</dbReference>
<comment type="cofactor">
    <cofactor evidence="1">
        <name>Mn(2+)</name>
        <dbReference type="ChEBI" id="CHEBI:29035"/>
    </cofactor>
</comment>
<dbReference type="Gene3D" id="3.40.50.20">
    <property type="match status" value="1"/>
</dbReference>
<evidence type="ECO:0000259" key="11">
    <source>
        <dbReference type="Pfam" id="PF06973"/>
    </source>
</evidence>
<dbReference type="InterPro" id="IPR009720">
    <property type="entry name" value="IMP_biosynth_PurP_C"/>
</dbReference>
<keyword evidence="9" id="KW-0464">Manganese</keyword>
<dbReference type="InterPro" id="IPR013815">
    <property type="entry name" value="ATP_grasp_subdomain_1"/>
</dbReference>
<evidence type="ECO:0000256" key="8">
    <source>
        <dbReference type="ARBA" id="ARBA00022842"/>
    </source>
</evidence>
<dbReference type="KEGG" id="flt:Sv326_1156"/>
<evidence type="ECO:0000256" key="6">
    <source>
        <dbReference type="ARBA" id="ARBA00022755"/>
    </source>
</evidence>
<gene>
    <name evidence="12" type="ORF">Sv326_1156</name>
</gene>
<keyword evidence="7" id="KW-0067">ATP-binding</keyword>
<evidence type="ECO:0000259" key="10">
    <source>
        <dbReference type="Pfam" id="PF06849"/>
    </source>
</evidence>
<dbReference type="InterPro" id="IPR010672">
    <property type="entry name" value="IMP_biosynth_PurP_N"/>
</dbReference>
<dbReference type="Proteomes" id="UP000510821">
    <property type="component" value="Chromosome"/>
</dbReference>